<reference evidence="4" key="1">
    <citation type="submission" date="2025-08" db="UniProtKB">
        <authorList>
            <consortium name="RefSeq"/>
        </authorList>
    </citation>
    <scope>IDENTIFICATION</scope>
    <source>
        <tissue evidence="4">Whole body</tissue>
    </source>
</reference>
<dbReference type="PANTHER" id="PTHR46190">
    <property type="entry name" value="SI:CH211-201H21.5-RELATED"/>
    <property type="match status" value="1"/>
</dbReference>
<evidence type="ECO:0000256" key="1">
    <source>
        <dbReference type="ARBA" id="ARBA00009176"/>
    </source>
</evidence>
<name>A0AAJ7N4L2_9HYME</name>
<dbReference type="PANTHER" id="PTHR46190:SF1">
    <property type="entry name" value="SI:CH211-201H21.5"/>
    <property type="match status" value="1"/>
</dbReference>
<dbReference type="InterPro" id="IPR052775">
    <property type="entry name" value="IUN_hydrolase"/>
</dbReference>
<dbReference type="GO" id="GO:0016799">
    <property type="term" value="F:hydrolase activity, hydrolyzing N-glycosyl compounds"/>
    <property type="evidence" value="ECO:0007669"/>
    <property type="project" value="InterPro"/>
</dbReference>
<protein>
    <submittedName>
        <fullName evidence="4">Uncharacterized protein LOC108622947</fullName>
    </submittedName>
</protein>
<dbReference type="InterPro" id="IPR001910">
    <property type="entry name" value="Inosine/uridine_hydrolase_dom"/>
</dbReference>
<dbReference type="Pfam" id="PF01156">
    <property type="entry name" value="IU_nuc_hydro"/>
    <property type="match status" value="1"/>
</dbReference>
<dbReference type="SUPFAM" id="SSF53590">
    <property type="entry name" value="Nucleoside hydrolase"/>
    <property type="match status" value="1"/>
</dbReference>
<evidence type="ECO:0000313" key="4">
    <source>
        <dbReference type="RefSeq" id="XP_017876629.1"/>
    </source>
</evidence>
<organism evidence="3 4">
    <name type="scientific">Ceratina calcarata</name>
    <dbReference type="NCBI Taxonomy" id="156304"/>
    <lineage>
        <taxon>Eukaryota</taxon>
        <taxon>Metazoa</taxon>
        <taxon>Ecdysozoa</taxon>
        <taxon>Arthropoda</taxon>
        <taxon>Hexapoda</taxon>
        <taxon>Insecta</taxon>
        <taxon>Pterygota</taxon>
        <taxon>Neoptera</taxon>
        <taxon>Endopterygota</taxon>
        <taxon>Hymenoptera</taxon>
        <taxon>Apocrita</taxon>
        <taxon>Aculeata</taxon>
        <taxon>Apoidea</taxon>
        <taxon>Anthophila</taxon>
        <taxon>Apidae</taxon>
        <taxon>Ceratina</taxon>
        <taxon>Zadontomerus</taxon>
    </lineage>
</organism>
<gene>
    <name evidence="4" type="primary">LOC108622947</name>
</gene>
<comment type="similarity">
    <text evidence="1">Belongs to the IUNH family.</text>
</comment>
<proteinExistence type="inferred from homology"/>
<dbReference type="KEGG" id="ccal:108622947"/>
<dbReference type="AlphaFoldDB" id="A0AAJ7N4L2"/>
<evidence type="ECO:0000259" key="2">
    <source>
        <dbReference type="Pfam" id="PF01156"/>
    </source>
</evidence>
<dbReference type="InterPro" id="IPR036452">
    <property type="entry name" value="Ribo_hydro-like"/>
</dbReference>
<accession>A0AAJ7N4L2</accession>
<dbReference type="Gene3D" id="3.90.245.10">
    <property type="entry name" value="Ribonucleoside hydrolase-like"/>
    <property type="match status" value="1"/>
</dbReference>
<feature type="domain" description="Inosine/uridine-preferring nucleoside hydrolase" evidence="2">
    <location>
        <begin position="6"/>
        <end position="310"/>
    </location>
</feature>
<keyword evidence="3" id="KW-1185">Reference proteome</keyword>
<dbReference type="Proteomes" id="UP000694925">
    <property type="component" value="Unplaced"/>
</dbReference>
<sequence length="320" mass="36168">MTETKVIIDCGGGIDDAYSLLLLLNAHKHKLIQIEAITCVNGNMLVEGVVKNVFRALTFYRSPDIPVFQGASVPLLSNVCENIQKMTNDRYDGNYGRQIACTSADTRTLRKEHAVSALNRIVSEYPNQVDILCLGPLTNIALAIKMYPKFAYNVRKMFVMGGNLPTSANSTPEVEFNFYMDPESAYIVLTNSVKPLWLLPRETCLKSSISHEWRKNVLGVIQNQYVYFINYLEYGRKKPSNEKGLTNYIIYDAVLAAMYLVPTIATNILPRYVEIELKDNTQRGLVKYNHLLNSIPNVQLIVSFDSEFFKNLLLFAANSL</sequence>
<dbReference type="GeneID" id="108622947"/>
<dbReference type="RefSeq" id="XP_017876629.1">
    <property type="nucleotide sequence ID" value="XM_018021140.2"/>
</dbReference>
<evidence type="ECO:0000313" key="3">
    <source>
        <dbReference type="Proteomes" id="UP000694925"/>
    </source>
</evidence>